<keyword evidence="3" id="KW-1185">Reference proteome</keyword>
<evidence type="ECO:0000259" key="1">
    <source>
        <dbReference type="Pfam" id="PF24732"/>
    </source>
</evidence>
<protein>
    <recommendedName>
        <fullName evidence="1">ParE-like toxin domain-containing protein</fullName>
    </recommendedName>
</protein>
<name>A0A366JD18_9GAMM</name>
<evidence type="ECO:0000313" key="2">
    <source>
        <dbReference type="EMBL" id="RBP84717.1"/>
    </source>
</evidence>
<accession>A0A366JD18</accession>
<dbReference type="RefSeq" id="WP_113915624.1">
    <property type="nucleotide sequence ID" value="NZ_RIZH01000003.1"/>
</dbReference>
<comment type="caution">
    <text evidence="2">The sequence shown here is derived from an EMBL/GenBank/DDBJ whole genome shotgun (WGS) entry which is preliminary data.</text>
</comment>
<reference evidence="2 3" key="1">
    <citation type="submission" date="2018-06" db="EMBL/GenBank/DDBJ databases">
        <title>Genomic Encyclopedia of Type Strains, Phase III (KMG-III): the genomes of soil and plant-associated and newly described type strains.</title>
        <authorList>
            <person name="Whitman W."/>
        </authorList>
    </citation>
    <scope>NUCLEOTIDE SEQUENCE [LARGE SCALE GENOMIC DNA]</scope>
    <source>
        <strain evidence="2 3">CECT 7377</strain>
    </source>
</reference>
<proteinExistence type="predicted"/>
<evidence type="ECO:0000313" key="3">
    <source>
        <dbReference type="Proteomes" id="UP000252792"/>
    </source>
</evidence>
<organism evidence="2 3">
    <name type="scientific">Marinomonas rhizomae</name>
    <dbReference type="NCBI Taxonomy" id="491948"/>
    <lineage>
        <taxon>Bacteria</taxon>
        <taxon>Pseudomonadati</taxon>
        <taxon>Pseudomonadota</taxon>
        <taxon>Gammaproteobacteria</taxon>
        <taxon>Oceanospirillales</taxon>
        <taxon>Oceanospirillaceae</taxon>
        <taxon>Marinomonas</taxon>
    </lineage>
</organism>
<sequence>MRSIVILGKCSNQILSKAMLLIRSLQSENVRYKKLSGLRRYSAIKINKNYRILLSPSGSIFVGSHSQYERKIKQLRKVGEGK</sequence>
<dbReference type="AlphaFoldDB" id="A0A366JD18"/>
<dbReference type="Proteomes" id="UP000252792">
    <property type="component" value="Unassembled WGS sequence"/>
</dbReference>
<dbReference type="Pfam" id="PF24732">
    <property type="entry name" value="ParE_like"/>
    <property type="match status" value="1"/>
</dbReference>
<dbReference type="InterPro" id="IPR056925">
    <property type="entry name" value="ParE-like"/>
</dbReference>
<dbReference type="EMBL" id="QNSE01000003">
    <property type="protein sequence ID" value="RBP84717.1"/>
    <property type="molecule type" value="Genomic_DNA"/>
</dbReference>
<gene>
    <name evidence="2" type="ORF">DFP80_103190</name>
</gene>
<feature type="domain" description="ParE-like toxin" evidence="1">
    <location>
        <begin position="13"/>
        <end position="70"/>
    </location>
</feature>